<reference evidence="1 2" key="1">
    <citation type="submission" date="2020-09" db="EMBL/GenBank/DDBJ databases">
        <title>De no assembly of potato wild relative species, Solanum commersonii.</title>
        <authorList>
            <person name="Cho K."/>
        </authorList>
    </citation>
    <scope>NUCLEOTIDE SEQUENCE [LARGE SCALE GENOMIC DNA]</scope>
    <source>
        <strain evidence="1">LZ3.2</strain>
        <tissue evidence="1">Leaf</tissue>
    </source>
</reference>
<dbReference type="AlphaFoldDB" id="A0A9J5Z3V5"/>
<gene>
    <name evidence="1" type="ORF">H5410_028051</name>
</gene>
<proteinExistence type="predicted"/>
<dbReference type="EMBL" id="JACXVP010000005">
    <property type="protein sequence ID" value="KAG5606559.1"/>
    <property type="molecule type" value="Genomic_DNA"/>
</dbReference>
<sequence length="186" mass="20879">MDRPYTVNELILMLGLVASQFKNERSLPKALGTCLINHTDSFNSSLEFISIFLFFSDSEDKPADPNIIYEELDDEASSSDRDVSNAALLARRTFSIVIFLSKAYITPMLPRSAYREIKRKDPGSEQVGLQYRAKSAVEGERGHARTVIRWATLSDQGPRNKGPCTIQVRRTPEVTAMSRNLTHGPK</sequence>
<keyword evidence="2" id="KW-1185">Reference proteome</keyword>
<accession>A0A9J5Z3V5</accession>
<dbReference type="OrthoDB" id="1729484at2759"/>
<comment type="caution">
    <text evidence="1">The sequence shown here is derived from an EMBL/GenBank/DDBJ whole genome shotgun (WGS) entry which is preliminary data.</text>
</comment>
<evidence type="ECO:0000313" key="2">
    <source>
        <dbReference type="Proteomes" id="UP000824120"/>
    </source>
</evidence>
<name>A0A9J5Z3V5_SOLCO</name>
<evidence type="ECO:0000313" key="1">
    <source>
        <dbReference type="EMBL" id="KAG5606559.1"/>
    </source>
</evidence>
<organism evidence="1 2">
    <name type="scientific">Solanum commersonii</name>
    <name type="common">Commerson's wild potato</name>
    <name type="synonym">Commerson's nightshade</name>
    <dbReference type="NCBI Taxonomy" id="4109"/>
    <lineage>
        <taxon>Eukaryota</taxon>
        <taxon>Viridiplantae</taxon>
        <taxon>Streptophyta</taxon>
        <taxon>Embryophyta</taxon>
        <taxon>Tracheophyta</taxon>
        <taxon>Spermatophyta</taxon>
        <taxon>Magnoliopsida</taxon>
        <taxon>eudicotyledons</taxon>
        <taxon>Gunneridae</taxon>
        <taxon>Pentapetalae</taxon>
        <taxon>asterids</taxon>
        <taxon>lamiids</taxon>
        <taxon>Solanales</taxon>
        <taxon>Solanaceae</taxon>
        <taxon>Solanoideae</taxon>
        <taxon>Solaneae</taxon>
        <taxon>Solanum</taxon>
    </lineage>
</organism>
<protein>
    <submittedName>
        <fullName evidence="1">Uncharacterized protein</fullName>
    </submittedName>
</protein>
<dbReference type="Proteomes" id="UP000824120">
    <property type="component" value="Chromosome 5"/>
</dbReference>